<accession>A0A398CGW4</accession>
<evidence type="ECO:0000313" key="3">
    <source>
        <dbReference type="Proteomes" id="UP000266340"/>
    </source>
</evidence>
<dbReference type="Proteomes" id="UP000266340">
    <property type="component" value="Unassembled WGS sequence"/>
</dbReference>
<protein>
    <submittedName>
        <fullName evidence="2">DinB family protein</fullName>
    </submittedName>
</protein>
<dbReference type="InterPro" id="IPR034660">
    <property type="entry name" value="DinB/YfiT-like"/>
</dbReference>
<dbReference type="Gene3D" id="1.20.120.450">
    <property type="entry name" value="dinb family like domain"/>
    <property type="match status" value="1"/>
</dbReference>
<evidence type="ECO:0000313" key="2">
    <source>
        <dbReference type="EMBL" id="RIE01202.1"/>
    </source>
</evidence>
<dbReference type="SUPFAM" id="SSF109854">
    <property type="entry name" value="DinB/YfiT-like putative metalloenzymes"/>
    <property type="match status" value="1"/>
</dbReference>
<dbReference type="OrthoDB" id="9778466at2"/>
<sequence>MNLEQRRTWNDNHKRLTGIILKPDEHEEAIDLFLKQHALLYSRAMDHSEYPTMEDDLLEGIKEETLRQYPVNAPDTRNSIVWHLWHIARIEDMTMNVLVNGSDQIFHTNNWFDKMKVNASHSGNEMETEEVAELSSTMDIEELLLYRLAVGRQTRDIMKSLRPGQLKNKVESARLRKLTEQGAVKDKAQWLIDYWGSKTVAGLVLMPATRHNFLHLNRSMRIKNKYQR</sequence>
<dbReference type="EMBL" id="QXJM01000040">
    <property type="protein sequence ID" value="RIE01202.1"/>
    <property type="molecule type" value="Genomic_DNA"/>
</dbReference>
<proteinExistence type="predicted"/>
<dbReference type="AlphaFoldDB" id="A0A398CGW4"/>
<gene>
    <name evidence="2" type="ORF">D3H35_22660</name>
</gene>
<reference evidence="2 3" key="1">
    <citation type="submission" date="2018-09" db="EMBL/GenBank/DDBJ databases">
        <title>Cohnella cavernae sp. nov., isolated from a karst cave.</title>
        <authorList>
            <person name="Zhu H."/>
        </authorList>
    </citation>
    <scope>NUCLEOTIDE SEQUENCE [LARGE SCALE GENOMIC DNA]</scope>
    <source>
        <strain evidence="2 3">K2E09-144</strain>
    </source>
</reference>
<dbReference type="InterPro" id="IPR024775">
    <property type="entry name" value="DinB-like"/>
</dbReference>
<comment type="caution">
    <text evidence="2">The sequence shown here is derived from an EMBL/GenBank/DDBJ whole genome shotgun (WGS) entry which is preliminary data.</text>
</comment>
<feature type="domain" description="DinB-like" evidence="1">
    <location>
        <begin position="56"/>
        <end position="173"/>
    </location>
</feature>
<organism evidence="2 3">
    <name type="scientific">Cohnella faecalis</name>
    <dbReference type="NCBI Taxonomy" id="2315694"/>
    <lineage>
        <taxon>Bacteria</taxon>
        <taxon>Bacillati</taxon>
        <taxon>Bacillota</taxon>
        <taxon>Bacilli</taxon>
        <taxon>Bacillales</taxon>
        <taxon>Paenibacillaceae</taxon>
        <taxon>Cohnella</taxon>
    </lineage>
</organism>
<name>A0A398CGW4_9BACL</name>
<evidence type="ECO:0000259" key="1">
    <source>
        <dbReference type="Pfam" id="PF12867"/>
    </source>
</evidence>
<keyword evidence="3" id="KW-1185">Reference proteome</keyword>
<dbReference type="Pfam" id="PF12867">
    <property type="entry name" value="DinB_2"/>
    <property type="match status" value="1"/>
</dbReference>